<protein>
    <submittedName>
        <fullName evidence="3">SpoIID/LytB domain-containing protein</fullName>
    </submittedName>
</protein>
<dbReference type="AlphaFoldDB" id="A0A9Q4E4E4"/>
<accession>A0A9Q4E4E4</accession>
<evidence type="ECO:0000259" key="2">
    <source>
        <dbReference type="Pfam" id="PF08486"/>
    </source>
</evidence>
<gene>
    <name evidence="3" type="ORF">MOC89_07435</name>
</gene>
<feature type="signal peptide" evidence="1">
    <location>
        <begin position="1"/>
        <end position="27"/>
    </location>
</feature>
<dbReference type="Pfam" id="PF04122">
    <property type="entry name" value="CW_binding_2"/>
    <property type="match status" value="3"/>
</dbReference>
<dbReference type="InterPro" id="IPR013693">
    <property type="entry name" value="SpoIID/LytB_N"/>
</dbReference>
<organism evidence="3 4">
    <name type="scientific">Bacillus spizizenii</name>
    <name type="common">Bacillus subtilis subsp. spizizenii</name>
    <dbReference type="NCBI Taxonomy" id="96241"/>
    <lineage>
        <taxon>Bacteria</taxon>
        <taxon>Bacillati</taxon>
        <taxon>Bacillota</taxon>
        <taxon>Bacilli</taxon>
        <taxon>Bacillales</taxon>
        <taxon>Bacillaceae</taxon>
        <taxon>Bacillus</taxon>
    </lineage>
</organism>
<dbReference type="GO" id="GO:0030288">
    <property type="term" value="C:outer membrane-bounded periplasmic space"/>
    <property type="evidence" value="ECO:0007669"/>
    <property type="project" value="TreeGrafter"/>
</dbReference>
<comment type="caution">
    <text evidence="3">The sequence shown here is derived from an EMBL/GenBank/DDBJ whole genome shotgun (WGS) entry which is preliminary data.</text>
</comment>
<evidence type="ECO:0000313" key="3">
    <source>
        <dbReference type="EMBL" id="MCY8456729.1"/>
    </source>
</evidence>
<dbReference type="Pfam" id="PF08486">
    <property type="entry name" value="SpoIID"/>
    <property type="match status" value="1"/>
</dbReference>
<dbReference type="Proteomes" id="UP001078573">
    <property type="component" value="Unassembled WGS sequence"/>
</dbReference>
<dbReference type="GO" id="GO:0030435">
    <property type="term" value="P:sporulation resulting in formation of a cellular spore"/>
    <property type="evidence" value="ECO:0007669"/>
    <property type="project" value="InterPro"/>
</dbReference>
<dbReference type="InterPro" id="IPR051922">
    <property type="entry name" value="Bact_Sporulation_Assoc"/>
</dbReference>
<dbReference type="InterPro" id="IPR007253">
    <property type="entry name" value="Cell_wall-bd_2"/>
</dbReference>
<proteinExistence type="predicted"/>
<sequence length="707" mass="76837">MKSSKRVIVCFLAAAVFLISIPSITFAADSNISVKLTNYIGNKSSISLTPTGFYKVTGSNVAVTDRFGGSSRYETAALASSSQWKYPSTVILVNRDTIGDSLSIIPLAKKLDAPVLLTHPDKLSKATEEQIARFNPDNIMIIGGTASISKDIETKLKTYGTVKRISGKNKYVLSENIAKQMGSYDKAIVVTGKVFQDALAIAPYAAAHGYPILLTNKDNLPDYDLPKKVIIVGGTTSVSESVEKQIKKTSTVQRIPGANRYEMAANIVKQLNLTADKAVIANGKKYADVLVGASLAAKKNIPILFVKQDSVPDVTEDVTKNKATYAYDLIGSTSVISAGVEKSLADEFYLADGKSYNLKISSGKLNLDNIKTYGNSLRIKPEKYSTSNRISLNGREYLGTVNFSIESTKYIRPVNENIPFEDYLKGVIPNEMPASWPLEALKAQTVAARTYSITKTGGTVADTTAFQVYGGFNWNANTTKAVEQTKGKVLKYNNSLITASYSSSNGGYTEASSEVWSSRVPYLIAKRDTKDPQTSWTLSLSKQQLDMNSLDSNKLSSWWSSAVETDSSRLSGLKNWILKNKETSAVDVKIASLEDLSFSGTTQGQRAKTASMKVKYHVKSNTGVYSLNKSTTITIPTTQLRTMIGTTVFKSTYVTIKKETSKFTISGKGYGHGIGMSQYGAKARAEAGDSFSSILKFYYPGTALTNY</sequence>
<dbReference type="Gene3D" id="3.40.50.12090">
    <property type="match status" value="2"/>
</dbReference>
<dbReference type="PANTHER" id="PTHR30032">
    <property type="entry name" value="N-ACETYLMURAMOYL-L-ALANINE AMIDASE-RELATED"/>
    <property type="match status" value="1"/>
</dbReference>
<reference evidence="3" key="1">
    <citation type="submission" date="2022-02" db="EMBL/GenBank/DDBJ databases">
        <title>Crop Bioprotection Bacillus Genome Sequencing.</title>
        <authorList>
            <person name="Dunlap C."/>
        </authorList>
    </citation>
    <scope>NUCLEOTIDE SEQUENCE</scope>
    <source>
        <strain evidence="3">WR1O2A-53</strain>
    </source>
</reference>
<feature type="chain" id="PRO_5040246774" evidence="1">
    <location>
        <begin position="28"/>
        <end position="707"/>
    </location>
</feature>
<keyword evidence="1" id="KW-0732">Signal</keyword>
<evidence type="ECO:0000256" key="1">
    <source>
        <dbReference type="SAM" id="SignalP"/>
    </source>
</evidence>
<dbReference type="PANTHER" id="PTHR30032:SF4">
    <property type="entry name" value="AMIDASE ENHANCER"/>
    <property type="match status" value="1"/>
</dbReference>
<feature type="domain" description="Sporulation stage II protein D amidase enhancer LytB N-terminal" evidence="2">
    <location>
        <begin position="416"/>
        <end position="492"/>
    </location>
</feature>
<name>A0A9Q4E4E4_BACSC</name>
<dbReference type="InterPro" id="IPR013486">
    <property type="entry name" value="SpoIID/LytB"/>
</dbReference>
<dbReference type="EMBL" id="JALAPQ010000008">
    <property type="protein sequence ID" value="MCY8456729.1"/>
    <property type="molecule type" value="Genomic_DNA"/>
</dbReference>
<dbReference type="NCBIfam" id="TIGR02669">
    <property type="entry name" value="SpoIID_LytB"/>
    <property type="match status" value="1"/>
</dbReference>
<evidence type="ECO:0000313" key="4">
    <source>
        <dbReference type="Proteomes" id="UP001078573"/>
    </source>
</evidence>